<protein>
    <submittedName>
        <fullName evidence="1">200 kDa antigen p200</fullName>
    </submittedName>
</protein>
<dbReference type="AlphaFoldDB" id="A0A5A7PEZ7"/>
<evidence type="ECO:0000313" key="1">
    <source>
        <dbReference type="EMBL" id="GER31473.1"/>
    </source>
</evidence>
<evidence type="ECO:0000313" key="2">
    <source>
        <dbReference type="Proteomes" id="UP000325081"/>
    </source>
</evidence>
<gene>
    <name evidence="1" type="ORF">STAS_07473</name>
</gene>
<proteinExistence type="predicted"/>
<dbReference type="AntiFam" id="ANF00007">
    <property type="entry name" value="Shadow ORF (opposite clpB)"/>
</dbReference>
<dbReference type="Proteomes" id="UP000325081">
    <property type="component" value="Unassembled WGS sequence"/>
</dbReference>
<name>A0A5A7PEZ7_STRAF</name>
<dbReference type="EMBL" id="BKCP01004483">
    <property type="protein sequence ID" value="GER31473.1"/>
    <property type="molecule type" value="Genomic_DNA"/>
</dbReference>
<reference evidence="2" key="1">
    <citation type="journal article" date="2019" name="Curr. Biol.">
        <title>Genome Sequence of Striga asiatica Provides Insight into the Evolution of Plant Parasitism.</title>
        <authorList>
            <person name="Yoshida S."/>
            <person name="Kim S."/>
            <person name="Wafula E.K."/>
            <person name="Tanskanen J."/>
            <person name="Kim Y.M."/>
            <person name="Honaas L."/>
            <person name="Yang Z."/>
            <person name="Spallek T."/>
            <person name="Conn C.E."/>
            <person name="Ichihashi Y."/>
            <person name="Cheong K."/>
            <person name="Cui S."/>
            <person name="Der J.P."/>
            <person name="Gundlach H."/>
            <person name="Jiao Y."/>
            <person name="Hori C."/>
            <person name="Ishida J.K."/>
            <person name="Kasahara H."/>
            <person name="Kiba T."/>
            <person name="Kim M.S."/>
            <person name="Koo N."/>
            <person name="Laohavisit A."/>
            <person name="Lee Y.H."/>
            <person name="Lumba S."/>
            <person name="McCourt P."/>
            <person name="Mortimer J.C."/>
            <person name="Mutuku J.M."/>
            <person name="Nomura T."/>
            <person name="Sasaki-Sekimoto Y."/>
            <person name="Seto Y."/>
            <person name="Wang Y."/>
            <person name="Wakatake T."/>
            <person name="Sakakibara H."/>
            <person name="Demura T."/>
            <person name="Yamaguchi S."/>
            <person name="Yoneyama K."/>
            <person name="Manabe R.I."/>
            <person name="Nelson D.C."/>
            <person name="Schulman A.H."/>
            <person name="Timko M.P."/>
            <person name="dePamphilis C.W."/>
            <person name="Choi D."/>
            <person name="Shirasu K."/>
        </authorList>
    </citation>
    <scope>NUCLEOTIDE SEQUENCE [LARGE SCALE GENOMIC DNA]</scope>
    <source>
        <strain evidence="2">cv. UVA1</strain>
    </source>
</reference>
<keyword evidence="2" id="KW-1185">Reference proteome</keyword>
<accession>A0A5A7PEZ7</accession>
<comment type="caution">
    <text evidence="1">The sequence shown here is derived from an EMBL/GenBank/DDBJ whole genome shotgun (WGS) entry which is preliminary data.</text>
</comment>
<sequence length="189" mass="21866">MAVLSTFLMDNLLSAPGLAPKLGLKPKAPRSLTASSNLVLTQSAPKKKQKYLNLDNFTDLFGIKRLENNVLVDPVHKLRPESLSRQLNHLPLHHLVNRVLPILRIPKRLQNIMRPDIRRHDQNRVCEAHSPPLRIRNPPIIQQLQQDIKNIVVRFLDLVKKYNRVRPAPYNLSQLPTFLIPNISRWRPH</sequence>
<organism evidence="1 2">
    <name type="scientific">Striga asiatica</name>
    <name type="common">Asiatic witchweed</name>
    <name type="synonym">Buchnera asiatica</name>
    <dbReference type="NCBI Taxonomy" id="4170"/>
    <lineage>
        <taxon>Eukaryota</taxon>
        <taxon>Viridiplantae</taxon>
        <taxon>Streptophyta</taxon>
        <taxon>Embryophyta</taxon>
        <taxon>Tracheophyta</taxon>
        <taxon>Spermatophyta</taxon>
        <taxon>Magnoliopsida</taxon>
        <taxon>eudicotyledons</taxon>
        <taxon>Gunneridae</taxon>
        <taxon>Pentapetalae</taxon>
        <taxon>asterids</taxon>
        <taxon>lamiids</taxon>
        <taxon>Lamiales</taxon>
        <taxon>Orobanchaceae</taxon>
        <taxon>Buchnereae</taxon>
        <taxon>Striga</taxon>
    </lineage>
</organism>